<sequence>MKWQAKRDRDGQTIPKCWVTDHGYTVAECRLPHSRYPITRPGAAQPFTYASNREEVVMLIEKDMQATAANS</sequence>
<reference evidence="1 2" key="1">
    <citation type="journal article" date="2023" name="Access Microbiol">
        <title>The genome of a steinernematid-associated Pseudomonas piscis bacterium encodes the biosynthesis of insect toxins.</title>
        <authorList>
            <person name="Awori R.M."/>
            <person name="Hendre P."/>
            <person name="Amugune N.O."/>
        </authorList>
    </citation>
    <scope>NUCLEOTIDE SEQUENCE [LARGE SCALE GENOMIC DNA]</scope>
    <source>
        <strain evidence="1 2">75</strain>
    </source>
</reference>
<name>A0ABY9NMN4_9PSED</name>
<keyword evidence="2" id="KW-1185">Reference proteome</keyword>
<accession>A0ABY9NMN4</accession>
<dbReference type="RefSeq" id="WP_282878454.1">
    <property type="nucleotide sequence ID" value="NZ_CP133164.1"/>
</dbReference>
<gene>
    <name evidence="1" type="ORF">QL104_10450</name>
</gene>
<evidence type="ECO:0000313" key="2">
    <source>
        <dbReference type="Proteomes" id="UP001237292"/>
    </source>
</evidence>
<dbReference type="Proteomes" id="UP001237292">
    <property type="component" value="Chromosome"/>
</dbReference>
<dbReference type="EMBL" id="CP133164">
    <property type="protein sequence ID" value="WMN19805.1"/>
    <property type="molecule type" value="Genomic_DNA"/>
</dbReference>
<evidence type="ECO:0008006" key="3">
    <source>
        <dbReference type="Google" id="ProtNLM"/>
    </source>
</evidence>
<organism evidence="1 2">
    <name type="scientific">Pseudomonas piscis</name>
    <dbReference type="NCBI Taxonomy" id="2614538"/>
    <lineage>
        <taxon>Bacteria</taxon>
        <taxon>Pseudomonadati</taxon>
        <taxon>Pseudomonadota</taxon>
        <taxon>Gammaproteobacteria</taxon>
        <taxon>Pseudomonadales</taxon>
        <taxon>Pseudomonadaceae</taxon>
        <taxon>Pseudomonas</taxon>
    </lineage>
</organism>
<proteinExistence type="predicted"/>
<protein>
    <recommendedName>
        <fullName evidence="3">DUF4224 domain-containing protein</fullName>
    </recommendedName>
</protein>
<evidence type="ECO:0000313" key="1">
    <source>
        <dbReference type="EMBL" id="WMN19805.1"/>
    </source>
</evidence>